<proteinExistence type="predicted"/>
<gene>
    <name evidence="1" type="ORF">HannXRQ_Chr17g0560131</name>
</gene>
<evidence type="ECO:0000313" key="2">
    <source>
        <dbReference type="Proteomes" id="UP000215914"/>
    </source>
</evidence>
<accession>A0A251RS38</accession>
<sequence length="56" mass="6496">MVPSNSFVCQVIKGYVKVIPRRFKFHIIILCQKPTKILKVHEFGFRDFGLCCLVVV</sequence>
<name>A0A251RS38_HELAN</name>
<reference evidence="2" key="1">
    <citation type="journal article" date="2017" name="Nature">
        <title>The sunflower genome provides insights into oil metabolism, flowering and Asterid evolution.</title>
        <authorList>
            <person name="Badouin H."/>
            <person name="Gouzy J."/>
            <person name="Grassa C.J."/>
            <person name="Murat F."/>
            <person name="Staton S.E."/>
            <person name="Cottret L."/>
            <person name="Lelandais-Briere C."/>
            <person name="Owens G.L."/>
            <person name="Carrere S."/>
            <person name="Mayjonade B."/>
            <person name="Legrand L."/>
            <person name="Gill N."/>
            <person name="Kane N.C."/>
            <person name="Bowers J.E."/>
            <person name="Hubner S."/>
            <person name="Bellec A."/>
            <person name="Berard A."/>
            <person name="Berges H."/>
            <person name="Blanchet N."/>
            <person name="Boniface M.C."/>
            <person name="Brunel D."/>
            <person name="Catrice O."/>
            <person name="Chaidir N."/>
            <person name="Claudel C."/>
            <person name="Donnadieu C."/>
            <person name="Faraut T."/>
            <person name="Fievet G."/>
            <person name="Helmstetter N."/>
            <person name="King M."/>
            <person name="Knapp S.J."/>
            <person name="Lai Z."/>
            <person name="Le Paslier M.C."/>
            <person name="Lippi Y."/>
            <person name="Lorenzon L."/>
            <person name="Mandel J.R."/>
            <person name="Marage G."/>
            <person name="Marchand G."/>
            <person name="Marquand E."/>
            <person name="Bret-Mestries E."/>
            <person name="Morien E."/>
            <person name="Nambeesan S."/>
            <person name="Nguyen T."/>
            <person name="Pegot-Espagnet P."/>
            <person name="Pouilly N."/>
            <person name="Raftis F."/>
            <person name="Sallet E."/>
            <person name="Schiex T."/>
            <person name="Thomas J."/>
            <person name="Vandecasteele C."/>
            <person name="Vares D."/>
            <person name="Vear F."/>
            <person name="Vautrin S."/>
            <person name="Crespi M."/>
            <person name="Mangin B."/>
            <person name="Burke J.M."/>
            <person name="Salse J."/>
            <person name="Munos S."/>
            <person name="Vincourt P."/>
            <person name="Rieseberg L.H."/>
            <person name="Langlade N.B."/>
        </authorList>
    </citation>
    <scope>NUCLEOTIDE SEQUENCE [LARGE SCALE GENOMIC DNA]</scope>
    <source>
        <strain evidence="2">cv. SF193</strain>
    </source>
</reference>
<dbReference type="AlphaFoldDB" id="A0A251RS38"/>
<dbReference type="EMBL" id="CM007906">
    <property type="protein sequence ID" value="OTF87288.1"/>
    <property type="molecule type" value="Genomic_DNA"/>
</dbReference>
<dbReference type="InParanoid" id="A0A251RS38"/>
<keyword evidence="2" id="KW-1185">Reference proteome</keyword>
<dbReference type="Proteomes" id="UP000215914">
    <property type="component" value="Chromosome 17"/>
</dbReference>
<evidence type="ECO:0000313" key="1">
    <source>
        <dbReference type="EMBL" id="OTF87288.1"/>
    </source>
</evidence>
<organism evidence="1 2">
    <name type="scientific">Helianthus annuus</name>
    <name type="common">Common sunflower</name>
    <dbReference type="NCBI Taxonomy" id="4232"/>
    <lineage>
        <taxon>Eukaryota</taxon>
        <taxon>Viridiplantae</taxon>
        <taxon>Streptophyta</taxon>
        <taxon>Embryophyta</taxon>
        <taxon>Tracheophyta</taxon>
        <taxon>Spermatophyta</taxon>
        <taxon>Magnoliopsida</taxon>
        <taxon>eudicotyledons</taxon>
        <taxon>Gunneridae</taxon>
        <taxon>Pentapetalae</taxon>
        <taxon>asterids</taxon>
        <taxon>campanulids</taxon>
        <taxon>Asterales</taxon>
        <taxon>Asteraceae</taxon>
        <taxon>Asteroideae</taxon>
        <taxon>Heliantheae alliance</taxon>
        <taxon>Heliantheae</taxon>
        <taxon>Helianthus</taxon>
    </lineage>
</organism>
<protein>
    <submittedName>
        <fullName evidence="1">Uncharacterized protein</fullName>
    </submittedName>
</protein>